<keyword evidence="1" id="KW-1133">Transmembrane helix</keyword>
<evidence type="ECO:0000313" key="2">
    <source>
        <dbReference type="EMBL" id="GGI58196.1"/>
    </source>
</evidence>
<dbReference type="InterPro" id="IPR022134">
    <property type="entry name" value="DUF3667"/>
</dbReference>
<protein>
    <recommendedName>
        <fullName evidence="4">DUF3667 domain-containing protein</fullName>
    </recommendedName>
</protein>
<keyword evidence="3" id="KW-1185">Reference proteome</keyword>
<feature type="transmembrane region" description="Helical" evidence="1">
    <location>
        <begin position="193"/>
        <end position="214"/>
    </location>
</feature>
<dbReference type="Pfam" id="PF12412">
    <property type="entry name" value="DUF3667"/>
    <property type="match status" value="1"/>
</dbReference>
<gene>
    <name evidence="2" type="ORF">GCM10011444_25050</name>
</gene>
<feature type="transmembrane region" description="Helical" evidence="1">
    <location>
        <begin position="76"/>
        <end position="97"/>
    </location>
</feature>
<comment type="caution">
    <text evidence="2">The sequence shown here is derived from an EMBL/GenBank/DDBJ whole genome shotgun (WGS) entry which is preliminary data.</text>
</comment>
<name>A0ABQ2C0Y5_9FLAO</name>
<organism evidence="2 3">
    <name type="scientific">Winogradskyella haliclonae</name>
    <dbReference type="NCBI Taxonomy" id="2048558"/>
    <lineage>
        <taxon>Bacteria</taxon>
        <taxon>Pseudomonadati</taxon>
        <taxon>Bacteroidota</taxon>
        <taxon>Flavobacteriia</taxon>
        <taxon>Flavobacteriales</taxon>
        <taxon>Flavobacteriaceae</taxon>
        <taxon>Winogradskyella</taxon>
    </lineage>
</organism>
<evidence type="ECO:0000256" key="1">
    <source>
        <dbReference type="SAM" id="Phobius"/>
    </source>
</evidence>
<keyword evidence="1" id="KW-0472">Membrane</keyword>
<accession>A0ABQ2C0Y5</accession>
<evidence type="ECO:0008006" key="4">
    <source>
        <dbReference type="Google" id="ProtNLM"/>
    </source>
</evidence>
<feature type="transmembrane region" description="Helical" evidence="1">
    <location>
        <begin position="226"/>
        <end position="249"/>
    </location>
</feature>
<reference evidence="3" key="1">
    <citation type="journal article" date="2019" name="Int. J. Syst. Evol. Microbiol.">
        <title>The Global Catalogue of Microorganisms (GCM) 10K type strain sequencing project: providing services to taxonomists for standard genome sequencing and annotation.</title>
        <authorList>
            <consortium name="The Broad Institute Genomics Platform"/>
            <consortium name="The Broad Institute Genome Sequencing Center for Infectious Disease"/>
            <person name="Wu L."/>
            <person name="Ma J."/>
        </authorList>
    </citation>
    <scope>NUCLEOTIDE SEQUENCE [LARGE SCALE GENOMIC DNA]</scope>
    <source>
        <strain evidence="3">CCM 8681</strain>
    </source>
</reference>
<dbReference type="EMBL" id="BMDQ01000003">
    <property type="protein sequence ID" value="GGI58196.1"/>
    <property type="molecule type" value="Genomic_DNA"/>
</dbReference>
<dbReference type="RefSeq" id="WP_188375089.1">
    <property type="nucleotide sequence ID" value="NZ_BMDQ01000003.1"/>
</dbReference>
<sequence length="275" mass="31271">MSTCKNCQNQLTPDSDYCNKCGARVIRNRLTFGNLFTHFSEEFLNYDNKLLQTFIALFAKPEAVIRSYISGTRKKYVNVISYFAIAITIAGIQLFILQRFFPEAMSMDSISTEATKEFNLKILEFIQDYQSIAMMLNVPIYALVSKLVFIGEKKFKYNYTEHLVIYMYLLAQLSAIGTVIIVTAAAFDLSLGTTSLILSPIQFIYIGYALKRIFNLDWTNFIMRTLIFICALIAFTVIASIVTGVLMYFNGDFQKMIEAQKAANEAARTVKDTIN</sequence>
<feature type="transmembrane region" description="Helical" evidence="1">
    <location>
        <begin position="129"/>
        <end position="151"/>
    </location>
</feature>
<proteinExistence type="predicted"/>
<dbReference type="Proteomes" id="UP000624701">
    <property type="component" value="Unassembled WGS sequence"/>
</dbReference>
<feature type="transmembrane region" description="Helical" evidence="1">
    <location>
        <begin position="163"/>
        <end position="187"/>
    </location>
</feature>
<evidence type="ECO:0000313" key="3">
    <source>
        <dbReference type="Proteomes" id="UP000624701"/>
    </source>
</evidence>
<keyword evidence="1" id="KW-0812">Transmembrane</keyword>